<feature type="binding site" evidence="5">
    <location>
        <begin position="138"/>
        <end position="142"/>
    </location>
    <ligand>
        <name>substrate</name>
    </ligand>
</feature>
<feature type="binding site" evidence="5">
    <location>
        <begin position="77"/>
        <end position="78"/>
    </location>
    <ligand>
        <name>substrate</name>
    </ligand>
</feature>
<dbReference type="PANTHER" id="PTHR43194">
    <property type="entry name" value="HYDROLASE ALPHA/BETA FOLD FAMILY"/>
    <property type="match status" value="1"/>
</dbReference>
<evidence type="ECO:0000259" key="6">
    <source>
        <dbReference type="Pfam" id="PF00561"/>
    </source>
</evidence>
<reference evidence="7 8" key="1">
    <citation type="submission" date="2015-11" db="EMBL/GenBank/DDBJ databases">
        <title>Genomic analysis of 38 Legionella species identifies large and diverse effector repertoires.</title>
        <authorList>
            <person name="Burstein D."/>
            <person name="Amaro F."/>
            <person name="Zusman T."/>
            <person name="Lifshitz Z."/>
            <person name="Cohen O."/>
            <person name="Gilbert J.A."/>
            <person name="Pupko T."/>
            <person name="Shuman H.A."/>
            <person name="Segal G."/>
        </authorList>
    </citation>
    <scope>NUCLEOTIDE SEQUENCE [LARGE SCALE GENOMIC DNA]</scope>
    <source>
        <strain evidence="7 8">PX-1-G2-E2</strain>
    </source>
</reference>
<feature type="active site" evidence="5">
    <location>
        <position position="220"/>
    </location>
</feature>
<evidence type="ECO:0000256" key="5">
    <source>
        <dbReference type="HAMAP-Rule" id="MF_01260"/>
    </source>
</evidence>
<dbReference type="EC" id="3.1.1.85" evidence="5"/>
<name>A0A0W0VYN0_9GAMM</name>
<dbReference type="PATRIC" id="fig|466.6.peg.2205"/>
<dbReference type="GO" id="GO:0009102">
    <property type="term" value="P:biotin biosynthetic process"/>
    <property type="evidence" value="ECO:0007669"/>
    <property type="project" value="UniProtKB-UniRule"/>
</dbReference>
<keyword evidence="3 5" id="KW-0093">Biotin biosynthesis</keyword>
<dbReference type="InterPro" id="IPR050228">
    <property type="entry name" value="Carboxylesterase_BioH"/>
</dbReference>
<evidence type="ECO:0000256" key="2">
    <source>
        <dbReference type="ARBA" id="ARBA00022490"/>
    </source>
</evidence>
<evidence type="ECO:0000256" key="1">
    <source>
        <dbReference type="ARBA" id="ARBA00022487"/>
    </source>
</evidence>
<dbReference type="HAMAP" id="MF_01260">
    <property type="entry name" value="Carboxylester"/>
    <property type="match status" value="1"/>
</dbReference>
<protein>
    <recommendedName>
        <fullName evidence="5">Pimeloyl-[acyl-carrier protein] methyl ester esterase</fullName>
        <ecNumber evidence="5">3.1.1.85</ecNumber>
    </recommendedName>
    <alternativeName>
        <fullName evidence="5">Biotin synthesis protein BioH</fullName>
    </alternativeName>
    <alternativeName>
        <fullName evidence="5">Carboxylesterase BioH</fullName>
    </alternativeName>
</protein>
<sequence>MNLHITIKGQGYPLVLFHGWGFDHKIWLNLAQQLEKDYHLFLVDLPGFGLSSPMDWETFKQNLLQRLPAHFHLAGWSMGGLFATRLAIEEPQHVMRLVNIASSPRFIKEQTWPGVEQAVFEQFCMNLITDPQLTLSEFIGLQLKDKTYQYVSVAMPEAASLKEGLHLLANWDLREALHALTRPAHFLFGRLDTIIPRTTLAAMQKNYPQFDYYLFGKAAHMPFLSHQNEFITVLKDILL</sequence>
<dbReference type="AlphaFoldDB" id="A0A0W0VYN0"/>
<dbReference type="GO" id="GO:0090499">
    <property type="term" value="F:pimelyl-[acyl-carrier protein] methyl ester esterase activity"/>
    <property type="evidence" value="ECO:0007669"/>
    <property type="project" value="UniProtKB-EC"/>
</dbReference>
<evidence type="ECO:0000256" key="3">
    <source>
        <dbReference type="ARBA" id="ARBA00022756"/>
    </source>
</evidence>
<comment type="subunit">
    <text evidence="5">Monomer.</text>
</comment>
<dbReference type="Gene3D" id="3.40.50.1820">
    <property type="entry name" value="alpha/beta hydrolase"/>
    <property type="match status" value="1"/>
</dbReference>
<dbReference type="Proteomes" id="UP000054908">
    <property type="component" value="Unassembled WGS sequence"/>
</dbReference>
<feature type="active site" description="Nucleophile" evidence="5">
    <location>
        <position position="77"/>
    </location>
</feature>
<dbReference type="STRING" id="466.Lmac_2079"/>
<evidence type="ECO:0000313" key="8">
    <source>
        <dbReference type="Proteomes" id="UP000054908"/>
    </source>
</evidence>
<comment type="function">
    <text evidence="5">The physiological role of BioH is to remove the methyl group introduced by BioC when the pimeloyl moiety is complete. It allows to synthesize pimeloyl-ACP via the fatty acid synthetic pathway through the hydrolysis of the ester bonds of pimeloyl-ACP esters.</text>
</comment>
<dbReference type="PANTHER" id="PTHR43194:SF5">
    <property type="entry name" value="PIMELOYL-[ACYL-CARRIER PROTEIN] METHYL ESTER ESTERASE"/>
    <property type="match status" value="1"/>
</dbReference>
<feature type="active site" evidence="5">
    <location>
        <position position="192"/>
    </location>
</feature>
<proteinExistence type="inferred from homology"/>
<evidence type="ECO:0000256" key="4">
    <source>
        <dbReference type="ARBA" id="ARBA00022801"/>
    </source>
</evidence>
<dbReference type="OrthoDB" id="9780744at2"/>
<comment type="similarity">
    <text evidence="5">Belongs to the AB hydrolase superfamily. Carboxylesterase BioH family.</text>
</comment>
<comment type="caution">
    <text evidence="7">The sequence shown here is derived from an EMBL/GenBank/DDBJ whole genome shotgun (WGS) entry which is preliminary data.</text>
</comment>
<dbReference type="InterPro" id="IPR010076">
    <property type="entry name" value="BioH"/>
</dbReference>
<feature type="binding site" evidence="5">
    <location>
        <position position="20"/>
    </location>
    <ligand>
        <name>substrate</name>
    </ligand>
</feature>
<dbReference type="RefSeq" id="WP_058452830.1">
    <property type="nucleotide sequence ID" value="NZ_CAAAIB010000020.1"/>
</dbReference>
<keyword evidence="8" id="KW-1185">Reference proteome</keyword>
<evidence type="ECO:0000313" key="7">
    <source>
        <dbReference type="EMBL" id="KTD25101.1"/>
    </source>
</evidence>
<dbReference type="SUPFAM" id="SSF53474">
    <property type="entry name" value="alpha/beta-Hydrolases"/>
    <property type="match status" value="1"/>
</dbReference>
<dbReference type="InterPro" id="IPR029058">
    <property type="entry name" value="AB_hydrolase_fold"/>
</dbReference>
<comment type="subcellular location">
    <subcellularLocation>
        <location evidence="5">Cytoplasm</location>
    </subcellularLocation>
</comment>
<gene>
    <name evidence="5 7" type="primary">bioH</name>
    <name evidence="7" type="ORF">Lmac_2079</name>
</gene>
<dbReference type="GO" id="GO:0005737">
    <property type="term" value="C:cytoplasm"/>
    <property type="evidence" value="ECO:0007669"/>
    <property type="project" value="UniProtKB-SubCell"/>
</dbReference>
<organism evidence="7 8">
    <name type="scientific">Legionella maceachernii</name>
    <dbReference type="NCBI Taxonomy" id="466"/>
    <lineage>
        <taxon>Bacteria</taxon>
        <taxon>Pseudomonadati</taxon>
        <taxon>Pseudomonadota</taxon>
        <taxon>Gammaproteobacteria</taxon>
        <taxon>Legionellales</taxon>
        <taxon>Legionellaceae</taxon>
        <taxon>Legionella</taxon>
    </lineage>
</organism>
<accession>A0A0W0VYN0</accession>
<dbReference type="Pfam" id="PF00561">
    <property type="entry name" value="Abhydrolase_1"/>
    <property type="match status" value="1"/>
</dbReference>
<comment type="pathway">
    <text evidence="5">Cofactor biosynthesis; biotin biosynthesis.</text>
</comment>
<feature type="domain" description="AB hydrolase-1" evidence="6">
    <location>
        <begin position="12"/>
        <end position="226"/>
    </location>
</feature>
<keyword evidence="1 5" id="KW-0719">Serine esterase</keyword>
<dbReference type="EMBL" id="LNYL01000045">
    <property type="protein sequence ID" value="KTD25101.1"/>
    <property type="molecule type" value="Genomic_DNA"/>
</dbReference>
<keyword evidence="4 5" id="KW-0378">Hydrolase</keyword>
<keyword evidence="2 5" id="KW-0963">Cytoplasm</keyword>
<dbReference type="InterPro" id="IPR000073">
    <property type="entry name" value="AB_hydrolase_1"/>
</dbReference>
<feature type="binding site" evidence="5">
    <location>
        <position position="220"/>
    </location>
    <ligand>
        <name>substrate</name>
    </ligand>
</feature>
<comment type="catalytic activity">
    <reaction evidence="5">
        <text>6-carboxyhexanoyl-[ACP] methyl ester + H2O = 6-carboxyhexanoyl-[ACP] + methanol + H(+)</text>
        <dbReference type="Rhea" id="RHEA:42700"/>
        <dbReference type="Rhea" id="RHEA-COMP:9955"/>
        <dbReference type="Rhea" id="RHEA-COMP:10186"/>
        <dbReference type="ChEBI" id="CHEBI:15377"/>
        <dbReference type="ChEBI" id="CHEBI:15378"/>
        <dbReference type="ChEBI" id="CHEBI:17790"/>
        <dbReference type="ChEBI" id="CHEBI:78846"/>
        <dbReference type="ChEBI" id="CHEBI:82735"/>
        <dbReference type="EC" id="3.1.1.85"/>
    </reaction>
</comment>